<feature type="domain" description="Ig-like" evidence="7">
    <location>
        <begin position="326"/>
        <end position="410"/>
    </location>
</feature>
<dbReference type="GeneID" id="108666574"/>
<dbReference type="Proteomes" id="UP000694843">
    <property type="component" value="Unplaced"/>
</dbReference>
<feature type="domain" description="Ig-like" evidence="7">
    <location>
        <begin position="415"/>
        <end position="510"/>
    </location>
</feature>
<dbReference type="InterPro" id="IPR003599">
    <property type="entry name" value="Ig_sub"/>
</dbReference>
<evidence type="ECO:0000256" key="5">
    <source>
        <dbReference type="ARBA" id="ARBA00023319"/>
    </source>
</evidence>
<dbReference type="InterPro" id="IPR007110">
    <property type="entry name" value="Ig-like_dom"/>
</dbReference>
<comment type="subcellular location">
    <subcellularLocation>
        <location evidence="1">Membrane</location>
        <topology evidence="1">Single-pass type I membrane protein</topology>
    </subcellularLocation>
</comment>
<dbReference type="Pfam" id="PF13927">
    <property type="entry name" value="Ig_3"/>
    <property type="match status" value="1"/>
</dbReference>
<dbReference type="InterPro" id="IPR051275">
    <property type="entry name" value="Cell_adhesion_signaling"/>
</dbReference>
<protein>
    <submittedName>
        <fullName evidence="9">Nephrin</fullName>
    </submittedName>
</protein>
<dbReference type="Pfam" id="PF08205">
    <property type="entry name" value="C2-set_2"/>
    <property type="match status" value="3"/>
</dbReference>
<dbReference type="InterPro" id="IPR013783">
    <property type="entry name" value="Ig-like_fold"/>
</dbReference>
<keyword evidence="4" id="KW-0325">Glycoprotein</keyword>
<dbReference type="SMART" id="SM00409">
    <property type="entry name" value="IG"/>
    <property type="match status" value="7"/>
</dbReference>
<dbReference type="AlphaFoldDB" id="A0A979FJ88"/>
<evidence type="ECO:0000256" key="4">
    <source>
        <dbReference type="ARBA" id="ARBA00023180"/>
    </source>
</evidence>
<dbReference type="PANTHER" id="PTHR11640">
    <property type="entry name" value="NEPHRIN"/>
    <property type="match status" value="1"/>
</dbReference>
<sequence length="1233" mass="132826">MLVYCLVPKLLIYYTIIMKSMGLIGQKLAVLNYKTGYCETQSSHQHPKKEVKGAKCSRISGASDQKGISMRLFFSALLLIYFPGHAAAQRQRFVEVPKSAEVVQGSSVTLRCSVQEQQGRAQWTKDGFALGFERDVPGYPRYRYEGDAERGQHYLVITGATLQDDGEYQCQVGPASMAAPIWASASLTVLVPPTSVRITTSQGQMLGHGLHGAHIPREDGVYNDHKIVNITAGSPLTLICLVADARPPPSVSWYRDGDLLDASLQKDTVLSDGRHLLSSLRSELRVVPVGPDDGVQYWCRARHPALGDATDETVVDSITLAVLHPPNAPVIRGPRSGVSGQTLILGCRSAGGNPKAEVSWHLGDEKLTASVPEETSVHVMLLPRLHKAVLTCRAESPLLQQPLTATTSLTVHFSPEQVSLKGPDSVKVSESFNVECLTSPANPPANLSWAVDGRTVLNDHTFRTREVAAGWISSSKLLRVRPTNYEGRHVEVVCTAAHPVLARHASHVVTIIKPPGAPSLGGDILGQVLAGTVITIACTTKGGNPPPTISLSVGGQNLTTSALQEGDVSEVVGRLSVTPQHNRAPVLCVVTGAAEGQGGSVEATLDVAFSAASTSVRATPPELDEGETVTLTCDVGPSNPPPRVSWRSEDLHYRGARNTETAAEFGGVTVRSVLELQVGAVDHMRVFTCEANNGVSQPTSANLTISVRHSPVWVVAVHGARPVKEGESLALTALASAFPGPLRYTWERAGHIIKIKEYTAEEIRLTKFHNARMSLSASSEDGVAYLLPQSSYAGAMSSTGDLSSKEHEVFLQPEPELFSYGGSQHGLLPGYGHDRYRFPDELVQEQKPDFTDQPVGVLLLKDITRKESGKYSVIATSPRGSVNSSFHIDVMFPPEKVVAPPRVLASPGEDVELGCSAEGNPEPSVSWYRLRASVPETALSDAELLSASDIVRLDNSKDGKLQLLAVNALDTGAYQCVAENSVGRVATHPSSLIVAQPPTHRGGGNIGGAWAAVGGSGVLVCRVKAAPTPTFTWERARHPEADSDKMEISSSSKVTIHPPKLMDGLVEWSSRLEIRAVGVADYGGYTCHSRNSLGHSAADYILRPPKPPATPINITVVNLTTSSMTLKWTSPMMDARYQNDIKTSGKLAQNRAGLAEYGSNLHHDQHHEQNQRYSYDQNRDSKSCSYRKSVKIIRQKPDRAGLILTRIGRPVQEQSVHFSRILCVTSSPAPMRS</sequence>
<dbReference type="PANTHER" id="PTHR11640:SF136">
    <property type="entry name" value="NEPHRIN"/>
    <property type="match status" value="1"/>
</dbReference>
<dbReference type="InterPro" id="IPR036179">
    <property type="entry name" value="Ig-like_dom_sf"/>
</dbReference>
<feature type="compositionally biased region" description="Basic and acidic residues" evidence="6">
    <location>
        <begin position="1161"/>
        <end position="1170"/>
    </location>
</feature>
<keyword evidence="5" id="KW-0393">Immunoglobulin domain</keyword>
<dbReference type="InterPro" id="IPR013098">
    <property type="entry name" value="Ig_I-set"/>
</dbReference>
<dbReference type="InterPro" id="IPR003598">
    <property type="entry name" value="Ig_sub2"/>
</dbReference>
<dbReference type="SMART" id="SM00408">
    <property type="entry name" value="IGc2"/>
    <property type="match status" value="6"/>
</dbReference>
<dbReference type="GO" id="GO:0005911">
    <property type="term" value="C:cell-cell junction"/>
    <property type="evidence" value="ECO:0007669"/>
    <property type="project" value="TreeGrafter"/>
</dbReference>
<dbReference type="PROSITE" id="PS50835">
    <property type="entry name" value="IG_LIKE"/>
    <property type="match status" value="7"/>
</dbReference>
<name>A0A979FJ88_HYAAZ</name>
<dbReference type="SUPFAM" id="SSF48726">
    <property type="entry name" value="Immunoglobulin"/>
    <property type="match status" value="9"/>
</dbReference>
<evidence type="ECO:0000313" key="9">
    <source>
        <dbReference type="RefSeq" id="XP_047736315.1"/>
    </source>
</evidence>
<feature type="domain" description="Ig-like" evidence="7">
    <location>
        <begin position="91"/>
        <end position="188"/>
    </location>
</feature>
<proteinExistence type="predicted"/>
<feature type="domain" description="Ig-like" evidence="7">
    <location>
        <begin position="612"/>
        <end position="706"/>
    </location>
</feature>
<dbReference type="PROSITE" id="PS00290">
    <property type="entry name" value="IG_MHC"/>
    <property type="match status" value="1"/>
</dbReference>
<feature type="domain" description="Ig-like" evidence="7">
    <location>
        <begin position="894"/>
        <end position="995"/>
    </location>
</feature>
<feature type="region of interest" description="Disordered" evidence="6">
    <location>
        <begin position="1160"/>
        <end position="1182"/>
    </location>
</feature>
<dbReference type="KEGG" id="hazt:108666574"/>
<dbReference type="InterPro" id="IPR013162">
    <property type="entry name" value="CD80_C2-set"/>
</dbReference>
<dbReference type="Pfam" id="PF07679">
    <property type="entry name" value="I-set"/>
    <property type="match status" value="2"/>
</dbReference>
<evidence type="ECO:0000256" key="1">
    <source>
        <dbReference type="ARBA" id="ARBA00004479"/>
    </source>
</evidence>
<gene>
    <name evidence="9" type="primary">LOC108666574</name>
</gene>
<dbReference type="OrthoDB" id="6366979at2759"/>
<evidence type="ECO:0000256" key="6">
    <source>
        <dbReference type="SAM" id="MobiDB-lite"/>
    </source>
</evidence>
<evidence type="ECO:0000256" key="2">
    <source>
        <dbReference type="ARBA" id="ARBA00023136"/>
    </source>
</evidence>
<dbReference type="GO" id="GO:0005886">
    <property type="term" value="C:plasma membrane"/>
    <property type="evidence" value="ECO:0007669"/>
    <property type="project" value="TreeGrafter"/>
</dbReference>
<organism evidence="8 9">
    <name type="scientific">Hyalella azteca</name>
    <name type="common">Amphipod</name>
    <dbReference type="NCBI Taxonomy" id="294128"/>
    <lineage>
        <taxon>Eukaryota</taxon>
        <taxon>Metazoa</taxon>
        <taxon>Ecdysozoa</taxon>
        <taxon>Arthropoda</taxon>
        <taxon>Crustacea</taxon>
        <taxon>Multicrustacea</taxon>
        <taxon>Malacostraca</taxon>
        <taxon>Eumalacostraca</taxon>
        <taxon>Peracarida</taxon>
        <taxon>Amphipoda</taxon>
        <taxon>Senticaudata</taxon>
        <taxon>Talitrida</taxon>
        <taxon>Talitroidea</taxon>
        <taxon>Hyalellidae</taxon>
        <taxon>Hyalella</taxon>
    </lineage>
</organism>
<feature type="domain" description="Ig-like" evidence="7">
    <location>
        <begin position="997"/>
        <end position="1103"/>
    </location>
</feature>
<dbReference type="GO" id="GO:0098609">
    <property type="term" value="P:cell-cell adhesion"/>
    <property type="evidence" value="ECO:0007669"/>
    <property type="project" value="TreeGrafter"/>
</dbReference>
<reference evidence="9" key="1">
    <citation type="submission" date="2025-08" db="UniProtKB">
        <authorList>
            <consortium name="RefSeq"/>
        </authorList>
    </citation>
    <scope>IDENTIFICATION</scope>
    <source>
        <tissue evidence="9">Whole organism</tissue>
    </source>
</reference>
<dbReference type="RefSeq" id="XP_047736315.1">
    <property type="nucleotide sequence ID" value="XM_047880359.1"/>
</dbReference>
<accession>A0A979FJ88</accession>
<keyword evidence="2" id="KW-0472">Membrane</keyword>
<keyword evidence="3" id="KW-1015">Disulfide bond</keyword>
<dbReference type="Pfam" id="PF13895">
    <property type="entry name" value="Ig_2"/>
    <property type="match status" value="1"/>
</dbReference>
<evidence type="ECO:0000259" key="7">
    <source>
        <dbReference type="PROSITE" id="PS50835"/>
    </source>
</evidence>
<dbReference type="InterPro" id="IPR003006">
    <property type="entry name" value="Ig/MHC_CS"/>
</dbReference>
<evidence type="ECO:0000313" key="8">
    <source>
        <dbReference type="Proteomes" id="UP000694843"/>
    </source>
</evidence>
<keyword evidence="8" id="KW-1185">Reference proteome</keyword>
<dbReference type="GO" id="GO:0050839">
    <property type="term" value="F:cell adhesion molecule binding"/>
    <property type="evidence" value="ECO:0007669"/>
    <property type="project" value="TreeGrafter"/>
</dbReference>
<evidence type="ECO:0000256" key="3">
    <source>
        <dbReference type="ARBA" id="ARBA00023157"/>
    </source>
</evidence>
<dbReference type="CDD" id="cd00096">
    <property type="entry name" value="Ig"/>
    <property type="match status" value="1"/>
</dbReference>
<feature type="domain" description="Ig-like" evidence="7">
    <location>
        <begin position="216"/>
        <end position="315"/>
    </location>
</feature>
<dbReference type="Gene3D" id="2.60.40.10">
    <property type="entry name" value="Immunoglobulins"/>
    <property type="match status" value="9"/>
</dbReference>